<dbReference type="OrthoDB" id="9449742at2759"/>
<dbReference type="Pfam" id="PF05805">
    <property type="entry name" value="L6_membrane"/>
    <property type="match status" value="1"/>
</dbReference>
<feature type="transmembrane region" description="Helical" evidence="6">
    <location>
        <begin position="12"/>
        <end position="32"/>
    </location>
</feature>
<dbReference type="InterPro" id="IPR008661">
    <property type="entry name" value="L6_membrane"/>
</dbReference>
<keyword evidence="4 6" id="KW-1133">Transmembrane helix</keyword>
<keyword evidence="5 6" id="KW-0472">Membrane</keyword>
<keyword evidence="8" id="KW-1185">Reference proteome</keyword>
<evidence type="ECO:0000256" key="3">
    <source>
        <dbReference type="ARBA" id="ARBA00022692"/>
    </source>
</evidence>
<feature type="non-terminal residue" evidence="7">
    <location>
        <position position="1"/>
    </location>
</feature>
<dbReference type="EMBL" id="WAAB01004170">
    <property type="protein sequence ID" value="NWH71322.1"/>
    <property type="molecule type" value="Genomic_DNA"/>
</dbReference>
<comment type="subcellular location">
    <subcellularLocation>
        <location evidence="1">Membrane</location>
        <topology evidence="1">Multi-pass membrane protein</topology>
    </subcellularLocation>
</comment>
<sequence>MCTRKCSKCIGITLFPLAACAIVSNILLYFPNGQVLQLSEITDLVWFFHGILGAGILVILPAFMMMGAGGARCCANRCGRLWAGAESSMLLSVILSALGFAGGAYCAVVSTLGLIGGPLCDTGDGEYLYPFRNDTLEENYLFNQTTWNICKEPENIILWNTTLFSILLAIGVIEAVLCFIQVISGLTGFICGSCMRKRK</sequence>
<dbReference type="AlphaFoldDB" id="A0A850WPA3"/>
<accession>A0A850WPA3</accession>
<protein>
    <submittedName>
        <fullName evidence="7">T4S1 protein</fullName>
    </submittedName>
</protein>
<name>A0A850WPA3_PIACA</name>
<evidence type="ECO:0000313" key="8">
    <source>
        <dbReference type="Proteomes" id="UP000653271"/>
    </source>
</evidence>
<dbReference type="PANTHER" id="PTHR14198:SF20">
    <property type="entry name" value="TRANSMEMBRANE 4 L SIX FAMILY MEMBER 1A"/>
    <property type="match status" value="1"/>
</dbReference>
<evidence type="ECO:0000256" key="2">
    <source>
        <dbReference type="ARBA" id="ARBA00006193"/>
    </source>
</evidence>
<proteinExistence type="inferred from homology"/>
<feature type="transmembrane region" description="Helical" evidence="6">
    <location>
        <begin position="89"/>
        <end position="115"/>
    </location>
</feature>
<evidence type="ECO:0000256" key="1">
    <source>
        <dbReference type="ARBA" id="ARBA00004141"/>
    </source>
</evidence>
<evidence type="ECO:0000256" key="5">
    <source>
        <dbReference type="ARBA" id="ARBA00023136"/>
    </source>
</evidence>
<feature type="non-terminal residue" evidence="7">
    <location>
        <position position="199"/>
    </location>
</feature>
<evidence type="ECO:0000313" key="7">
    <source>
        <dbReference type="EMBL" id="NWH71322.1"/>
    </source>
</evidence>
<evidence type="ECO:0000256" key="4">
    <source>
        <dbReference type="ARBA" id="ARBA00022989"/>
    </source>
</evidence>
<dbReference type="GO" id="GO:0016020">
    <property type="term" value="C:membrane"/>
    <property type="evidence" value="ECO:0007669"/>
    <property type="project" value="UniProtKB-SubCell"/>
</dbReference>
<feature type="transmembrane region" description="Helical" evidence="6">
    <location>
        <begin position="163"/>
        <end position="191"/>
    </location>
</feature>
<comment type="caution">
    <text evidence="7">The sequence shown here is derived from an EMBL/GenBank/DDBJ whole genome shotgun (WGS) entry which is preliminary data.</text>
</comment>
<feature type="transmembrane region" description="Helical" evidence="6">
    <location>
        <begin position="44"/>
        <end position="68"/>
    </location>
</feature>
<organism evidence="7 8">
    <name type="scientific">Piaya cayana</name>
    <name type="common">Common squirrel cuckoo</name>
    <dbReference type="NCBI Taxonomy" id="33601"/>
    <lineage>
        <taxon>Eukaryota</taxon>
        <taxon>Metazoa</taxon>
        <taxon>Chordata</taxon>
        <taxon>Craniata</taxon>
        <taxon>Vertebrata</taxon>
        <taxon>Euteleostomi</taxon>
        <taxon>Archelosauria</taxon>
        <taxon>Archosauria</taxon>
        <taxon>Dinosauria</taxon>
        <taxon>Saurischia</taxon>
        <taxon>Theropoda</taxon>
        <taxon>Coelurosauria</taxon>
        <taxon>Aves</taxon>
        <taxon>Neognathae</taxon>
        <taxon>Neoaves</taxon>
        <taxon>Otidimorphae</taxon>
        <taxon>Cuculiformes</taxon>
        <taxon>Coccyzidae</taxon>
        <taxon>Piaya</taxon>
    </lineage>
</organism>
<comment type="similarity">
    <text evidence="2">Belongs to the L6 tetraspanin family.</text>
</comment>
<gene>
    <name evidence="7" type="primary">Tm4sf1_1</name>
    <name evidence="7" type="ORF">PIACAY_R11725</name>
</gene>
<keyword evidence="3 6" id="KW-0812">Transmembrane</keyword>
<evidence type="ECO:0000256" key="6">
    <source>
        <dbReference type="SAM" id="Phobius"/>
    </source>
</evidence>
<dbReference type="PANTHER" id="PTHR14198">
    <property type="entry name" value="TRANSMEMBRANE 4 L6 FAMILY MEMBER 1-RELATED"/>
    <property type="match status" value="1"/>
</dbReference>
<reference evidence="7" key="1">
    <citation type="submission" date="2019-09" db="EMBL/GenBank/DDBJ databases">
        <title>Bird 10,000 Genomes (B10K) Project - Family phase.</title>
        <authorList>
            <person name="Zhang G."/>
        </authorList>
    </citation>
    <scope>NUCLEOTIDE SEQUENCE</scope>
    <source>
        <strain evidence="7">B10K-DU-008-47</strain>
        <tissue evidence="7">Mixed tissue sample</tissue>
    </source>
</reference>
<dbReference type="Proteomes" id="UP000653271">
    <property type="component" value="Unassembled WGS sequence"/>
</dbReference>